<evidence type="ECO:0000313" key="1">
    <source>
        <dbReference type="EMBL" id="JAH27486.1"/>
    </source>
</evidence>
<dbReference type="AlphaFoldDB" id="A0A0E9REB5"/>
<reference evidence="1" key="2">
    <citation type="journal article" date="2015" name="Fish Shellfish Immunol.">
        <title>Early steps in the European eel (Anguilla anguilla)-Vibrio vulnificus interaction in the gills: Role of the RtxA13 toxin.</title>
        <authorList>
            <person name="Callol A."/>
            <person name="Pajuelo D."/>
            <person name="Ebbesson L."/>
            <person name="Teles M."/>
            <person name="MacKenzie S."/>
            <person name="Amaro C."/>
        </authorList>
    </citation>
    <scope>NUCLEOTIDE SEQUENCE</scope>
</reference>
<protein>
    <submittedName>
        <fullName evidence="1">Uncharacterized protein</fullName>
    </submittedName>
</protein>
<accession>A0A0E9REB5</accession>
<reference evidence="1" key="1">
    <citation type="submission" date="2014-11" db="EMBL/GenBank/DDBJ databases">
        <authorList>
            <person name="Amaro Gonzalez C."/>
        </authorList>
    </citation>
    <scope>NUCLEOTIDE SEQUENCE</scope>
</reference>
<proteinExistence type="predicted"/>
<dbReference type="EMBL" id="GBXM01081091">
    <property type="protein sequence ID" value="JAH27486.1"/>
    <property type="molecule type" value="Transcribed_RNA"/>
</dbReference>
<sequence length="37" mass="4336">MYTRTQAHMHTEKHFRKCKALPLNSAQSLQIFSLNGF</sequence>
<name>A0A0E9REB5_ANGAN</name>
<organism evidence="1">
    <name type="scientific">Anguilla anguilla</name>
    <name type="common">European freshwater eel</name>
    <name type="synonym">Muraena anguilla</name>
    <dbReference type="NCBI Taxonomy" id="7936"/>
    <lineage>
        <taxon>Eukaryota</taxon>
        <taxon>Metazoa</taxon>
        <taxon>Chordata</taxon>
        <taxon>Craniata</taxon>
        <taxon>Vertebrata</taxon>
        <taxon>Euteleostomi</taxon>
        <taxon>Actinopterygii</taxon>
        <taxon>Neopterygii</taxon>
        <taxon>Teleostei</taxon>
        <taxon>Anguilliformes</taxon>
        <taxon>Anguillidae</taxon>
        <taxon>Anguilla</taxon>
    </lineage>
</organism>